<keyword evidence="3" id="KW-0472">Membrane</keyword>
<dbReference type="EMBL" id="BOOC01000018">
    <property type="protein sequence ID" value="GIH40962.1"/>
    <property type="molecule type" value="Genomic_DNA"/>
</dbReference>
<keyword evidence="5" id="KW-1185">Reference proteome</keyword>
<evidence type="ECO:0000256" key="2">
    <source>
        <dbReference type="SAM" id="MobiDB-lite"/>
    </source>
</evidence>
<keyword evidence="3" id="KW-1133">Transmembrane helix</keyword>
<evidence type="ECO:0000313" key="5">
    <source>
        <dbReference type="Proteomes" id="UP000603904"/>
    </source>
</evidence>
<keyword evidence="1" id="KW-0175">Coiled coil</keyword>
<feature type="compositionally biased region" description="Low complexity" evidence="2">
    <location>
        <begin position="361"/>
        <end position="372"/>
    </location>
</feature>
<evidence type="ECO:0000256" key="1">
    <source>
        <dbReference type="SAM" id="Coils"/>
    </source>
</evidence>
<proteinExistence type="predicted"/>
<reference evidence="4 5" key="1">
    <citation type="submission" date="2021-01" db="EMBL/GenBank/DDBJ databases">
        <title>Whole genome shotgun sequence of Microbispora corallina NBRC 16416.</title>
        <authorList>
            <person name="Komaki H."/>
            <person name="Tamura T."/>
        </authorList>
    </citation>
    <scope>NUCLEOTIDE SEQUENCE [LARGE SCALE GENOMIC DNA]</scope>
    <source>
        <strain evidence="4 5">NBRC 16416</strain>
    </source>
</reference>
<organism evidence="4 5">
    <name type="scientific">Microbispora corallina</name>
    <dbReference type="NCBI Taxonomy" id="83302"/>
    <lineage>
        <taxon>Bacteria</taxon>
        <taxon>Bacillati</taxon>
        <taxon>Actinomycetota</taxon>
        <taxon>Actinomycetes</taxon>
        <taxon>Streptosporangiales</taxon>
        <taxon>Streptosporangiaceae</taxon>
        <taxon>Microbispora</taxon>
    </lineage>
</organism>
<evidence type="ECO:0000256" key="3">
    <source>
        <dbReference type="SAM" id="Phobius"/>
    </source>
</evidence>
<sequence>MLDLTLDENEDIYKRVLFFLMDNPGEWRQRSIEHIELSSALWSEREREIDVKPLKAVLADFGVTGDDSVRLVLPITLLPKIPLIDLSITVAGTPVYRVSGGLAGELQAEYILHLVEEAGVAPGRTSEGRDAEAELGELREFLAEMFGLAPGPWIGFLARTGKYGQRRIRKYRHKLGNACAYFFTEWPRLYRYLLDGLKDCELHWYLTYDMYRTWCGKAADIRRIVRTEVAPHNESVAENPLIALPSFVKHGGLSRAVKTAADPGKTFEEKCRSLEDEVNVLLENLRTVLDEAVRKAADIETTTFWSRRRAQWSLVERRLRARPRQPRCEEPHVSASPPGERPSARTADGEARGADRRARTADPGARGACRGTRAADRRACTADPGARAAARRLVATYAGYGRRWELFAECVVPLDDSFIITMSDRRAIYFSHPRKGGRELQKPWFSSSTAWEWVMFKDAVSSHLNIRVTDTSVELGKCELHGESRNLTERAVVDHLYNTDELFSAYSGSRRRPERVWVKCPLRPAHFIRRAHWLVIAGTAAALLTLLRLVDLSWSWPAPAVWWWPPSWWPPLVVRRDIPGQFLSLLLLPTTFAVSLLLVRESSTLSGHATRRRKVLLLLFFAVLWGLALWLLATGHVVHPHEPGALVSPRGAAPQA</sequence>
<comment type="caution">
    <text evidence="4">The sequence shown here is derived from an EMBL/GenBank/DDBJ whole genome shotgun (WGS) entry which is preliminary data.</text>
</comment>
<protein>
    <submittedName>
        <fullName evidence="4">Uncharacterized protein</fullName>
    </submittedName>
</protein>
<feature type="coiled-coil region" evidence="1">
    <location>
        <begin position="264"/>
        <end position="302"/>
    </location>
</feature>
<gene>
    <name evidence="4" type="ORF">Mco01_39620</name>
</gene>
<evidence type="ECO:0000313" key="4">
    <source>
        <dbReference type="EMBL" id="GIH40962.1"/>
    </source>
</evidence>
<name>A0ABQ4G1L4_9ACTN</name>
<feature type="region of interest" description="Disordered" evidence="2">
    <location>
        <begin position="321"/>
        <end position="377"/>
    </location>
</feature>
<keyword evidence="3" id="KW-0812">Transmembrane</keyword>
<feature type="transmembrane region" description="Helical" evidence="3">
    <location>
        <begin position="615"/>
        <end position="633"/>
    </location>
</feature>
<dbReference type="Proteomes" id="UP000603904">
    <property type="component" value="Unassembled WGS sequence"/>
</dbReference>
<feature type="compositionally biased region" description="Basic and acidic residues" evidence="2">
    <location>
        <begin position="347"/>
        <end position="360"/>
    </location>
</feature>
<accession>A0ABQ4G1L4</accession>
<dbReference type="RefSeq" id="WP_204058346.1">
    <property type="nucleotide sequence ID" value="NZ_BOOC01000018.1"/>
</dbReference>
<feature type="transmembrane region" description="Helical" evidence="3">
    <location>
        <begin position="578"/>
        <end position="599"/>
    </location>
</feature>